<comment type="subcellular location">
    <subcellularLocation>
        <location evidence="1">Membrane</location>
        <topology evidence="1">Multi-pass membrane protein</topology>
    </subcellularLocation>
</comment>
<feature type="compositionally biased region" description="Basic and acidic residues" evidence="6">
    <location>
        <begin position="34"/>
        <end position="44"/>
    </location>
</feature>
<feature type="transmembrane region" description="Helical" evidence="7">
    <location>
        <begin position="186"/>
        <end position="207"/>
    </location>
</feature>
<keyword evidence="3 7" id="KW-0812">Transmembrane</keyword>
<keyword evidence="4 7" id="KW-1133">Transmembrane helix</keyword>
<keyword evidence="5 7" id="KW-0472">Membrane</keyword>
<evidence type="ECO:0000256" key="7">
    <source>
        <dbReference type="SAM" id="Phobius"/>
    </source>
</evidence>
<dbReference type="GO" id="GO:0016020">
    <property type="term" value="C:membrane"/>
    <property type="evidence" value="ECO:0007669"/>
    <property type="project" value="UniProtKB-SubCell"/>
</dbReference>
<dbReference type="CDD" id="cd13132">
    <property type="entry name" value="MATE_eukaryotic"/>
    <property type="match status" value="1"/>
</dbReference>
<dbReference type="InterPro" id="IPR002528">
    <property type="entry name" value="MATE_fam"/>
</dbReference>
<sequence>MSAWFQSINNDSNPAGRVIVSYDSNSTCSDSEEERGPSSHREEESSPLTSNYENGGFHNGHINSPERAKSPESIDESTPLIPQYQNNDEDPSQNDHTLALTTAEFFLLIKTSVPVILAYTLQSSLQALSILIVGRISPAALSVAAFSYMFAMSTAFIVALGGTTALDTLASSTFTGSKNRTDLGILLQRAFVVLGILYLPVASIWWFSGPIFELLGQEEYIVRDAPVFLRWLIPGGLGYVYFESLKKYLQAQGIMKAGTYVLLITSPINVLLNYLFIYTFEFGVNGAPMATSITYWLSFFLLVLYSKYIAGHECWGGWSTACLKNMLTFLRLALLGTIMVGTEWWAFEIVAIVAGRLGQIPLAAQSVIMTTDQVLNTIPFGIGVAASARVGNLLGAKNARGAARAANMAAWVSVFMGMVVLVALMGVKDVYAKIFNDDEEVVRLTGEVMPYVALFQVADGLNGSCGGSLRGMGRQHVGAGVNIVSYYVVALPLGIWLAYHGWGLAGLWVGQCLALYAVGIGEWLLVYFSDWDVQVVNALGRLDDAERTEIGEARPMAH</sequence>
<evidence type="ECO:0000313" key="8">
    <source>
        <dbReference type="EMBL" id="KAK6542846.1"/>
    </source>
</evidence>
<feature type="region of interest" description="Disordered" evidence="6">
    <location>
        <begin position="1"/>
        <end position="95"/>
    </location>
</feature>
<dbReference type="Proteomes" id="UP001365542">
    <property type="component" value="Unassembled WGS sequence"/>
</dbReference>
<protein>
    <recommendedName>
        <fullName evidence="10">MATE efflux family protein</fullName>
    </recommendedName>
</protein>
<evidence type="ECO:0000256" key="6">
    <source>
        <dbReference type="SAM" id="MobiDB-lite"/>
    </source>
</evidence>
<evidence type="ECO:0000256" key="5">
    <source>
        <dbReference type="ARBA" id="ARBA00023136"/>
    </source>
</evidence>
<feature type="transmembrane region" description="Helical" evidence="7">
    <location>
        <begin position="227"/>
        <end position="245"/>
    </location>
</feature>
<feature type="transmembrane region" description="Helical" evidence="7">
    <location>
        <begin position="143"/>
        <end position="166"/>
    </location>
</feature>
<evidence type="ECO:0000256" key="2">
    <source>
        <dbReference type="ARBA" id="ARBA00010199"/>
    </source>
</evidence>
<evidence type="ECO:0000256" key="3">
    <source>
        <dbReference type="ARBA" id="ARBA00022692"/>
    </source>
</evidence>
<feature type="transmembrane region" description="Helical" evidence="7">
    <location>
        <begin position="479"/>
        <end position="499"/>
    </location>
</feature>
<dbReference type="EMBL" id="JAVHJO010000002">
    <property type="protein sequence ID" value="KAK6542846.1"/>
    <property type="molecule type" value="Genomic_DNA"/>
</dbReference>
<feature type="transmembrane region" description="Helical" evidence="7">
    <location>
        <begin position="505"/>
        <end position="528"/>
    </location>
</feature>
<feature type="transmembrane region" description="Helical" evidence="7">
    <location>
        <begin position="116"/>
        <end position="137"/>
    </location>
</feature>
<comment type="caution">
    <text evidence="8">The sequence shown here is derived from an EMBL/GenBank/DDBJ whole genome shotgun (WGS) entry which is preliminary data.</text>
</comment>
<dbReference type="NCBIfam" id="TIGR00797">
    <property type="entry name" value="matE"/>
    <property type="match status" value="1"/>
</dbReference>
<dbReference type="InterPro" id="IPR045069">
    <property type="entry name" value="MATE_euk"/>
</dbReference>
<keyword evidence="9" id="KW-1185">Reference proteome</keyword>
<evidence type="ECO:0000256" key="1">
    <source>
        <dbReference type="ARBA" id="ARBA00004141"/>
    </source>
</evidence>
<dbReference type="Pfam" id="PF01554">
    <property type="entry name" value="MatE"/>
    <property type="match status" value="2"/>
</dbReference>
<proteinExistence type="inferred from homology"/>
<dbReference type="PANTHER" id="PTHR11206">
    <property type="entry name" value="MULTIDRUG RESISTANCE PROTEIN"/>
    <property type="match status" value="1"/>
</dbReference>
<dbReference type="GO" id="GO:0042910">
    <property type="term" value="F:xenobiotic transmembrane transporter activity"/>
    <property type="evidence" value="ECO:0007669"/>
    <property type="project" value="InterPro"/>
</dbReference>
<evidence type="ECO:0000256" key="4">
    <source>
        <dbReference type="ARBA" id="ARBA00022989"/>
    </source>
</evidence>
<dbReference type="AlphaFoldDB" id="A0AAV9XML8"/>
<feature type="compositionally biased region" description="Polar residues" evidence="6">
    <location>
        <begin position="1"/>
        <end position="13"/>
    </location>
</feature>
<reference evidence="8 9" key="1">
    <citation type="submission" date="2019-10" db="EMBL/GenBank/DDBJ databases">
        <authorList>
            <person name="Palmer J.M."/>
        </authorList>
    </citation>
    <scope>NUCLEOTIDE SEQUENCE [LARGE SCALE GENOMIC DNA]</scope>
    <source>
        <strain evidence="8 9">TWF694</strain>
    </source>
</reference>
<feature type="transmembrane region" description="Helical" evidence="7">
    <location>
        <begin position="326"/>
        <end position="347"/>
    </location>
</feature>
<accession>A0AAV9XML8</accession>
<organism evidence="8 9">
    <name type="scientific">Orbilia ellipsospora</name>
    <dbReference type="NCBI Taxonomy" id="2528407"/>
    <lineage>
        <taxon>Eukaryota</taxon>
        <taxon>Fungi</taxon>
        <taxon>Dikarya</taxon>
        <taxon>Ascomycota</taxon>
        <taxon>Pezizomycotina</taxon>
        <taxon>Orbiliomycetes</taxon>
        <taxon>Orbiliales</taxon>
        <taxon>Orbiliaceae</taxon>
        <taxon>Orbilia</taxon>
    </lineage>
</organism>
<feature type="transmembrane region" description="Helical" evidence="7">
    <location>
        <begin position="286"/>
        <end position="305"/>
    </location>
</feature>
<gene>
    <name evidence="8" type="ORF">TWF694_006785</name>
</gene>
<feature type="transmembrane region" description="Helical" evidence="7">
    <location>
        <begin position="257"/>
        <end position="280"/>
    </location>
</feature>
<name>A0AAV9XML8_9PEZI</name>
<evidence type="ECO:0000313" key="9">
    <source>
        <dbReference type="Proteomes" id="UP001365542"/>
    </source>
</evidence>
<comment type="similarity">
    <text evidence="2">Belongs to the multi antimicrobial extrusion (MATE) (TC 2.A.66.1) family.</text>
</comment>
<dbReference type="GO" id="GO:0015297">
    <property type="term" value="F:antiporter activity"/>
    <property type="evidence" value="ECO:0007669"/>
    <property type="project" value="InterPro"/>
</dbReference>
<dbReference type="GO" id="GO:1990961">
    <property type="term" value="P:xenobiotic detoxification by transmembrane export across the plasma membrane"/>
    <property type="evidence" value="ECO:0007669"/>
    <property type="project" value="InterPro"/>
</dbReference>
<evidence type="ECO:0008006" key="10">
    <source>
        <dbReference type="Google" id="ProtNLM"/>
    </source>
</evidence>
<feature type="transmembrane region" description="Helical" evidence="7">
    <location>
        <begin position="408"/>
        <end position="427"/>
    </location>
</feature>